<keyword evidence="12" id="KW-0539">Nucleus</keyword>
<evidence type="ECO:0000256" key="10">
    <source>
        <dbReference type="ARBA" id="ARBA00023239"/>
    </source>
</evidence>
<keyword evidence="3" id="KW-0479">Metal-binding</keyword>
<comment type="caution">
    <text evidence="12">Lacks conserved residue(s) required for the propagation of feature annotation.</text>
</comment>
<dbReference type="InterPro" id="IPR003265">
    <property type="entry name" value="HhH-GPD_domain"/>
</dbReference>
<dbReference type="PANTHER" id="PTHR43286:SF1">
    <property type="entry name" value="ENDONUCLEASE III-LIKE PROTEIN 1"/>
    <property type="match status" value="1"/>
</dbReference>
<dbReference type="CDD" id="cd00056">
    <property type="entry name" value="ENDO3c"/>
    <property type="match status" value="1"/>
</dbReference>
<dbReference type="GO" id="GO:0005634">
    <property type="term" value="C:nucleus"/>
    <property type="evidence" value="ECO:0007669"/>
    <property type="project" value="UniProtKB-SubCell"/>
</dbReference>
<dbReference type="FunFam" id="1.10.340.30:FF:000005">
    <property type="entry name" value="Endonuclease III-like protein 1"/>
    <property type="match status" value="1"/>
</dbReference>
<keyword evidence="7" id="KW-0408">Iron</keyword>
<accession>A0A8C7NQY7</accession>
<dbReference type="GO" id="GO:0000703">
    <property type="term" value="F:oxidized pyrimidine nucleobase lesion DNA N-glycosylase activity"/>
    <property type="evidence" value="ECO:0007669"/>
    <property type="project" value="UniProtKB-UniRule"/>
</dbReference>
<dbReference type="FunFam" id="1.10.1670.10:FF:000003">
    <property type="entry name" value="Endonuclease III homolog"/>
    <property type="match status" value="1"/>
</dbReference>
<dbReference type="Gene3D" id="1.10.1670.10">
    <property type="entry name" value="Helix-hairpin-Helix base-excision DNA repair enzymes (C-terminal)"/>
    <property type="match status" value="1"/>
</dbReference>
<dbReference type="GO" id="GO:0005739">
    <property type="term" value="C:mitochondrion"/>
    <property type="evidence" value="ECO:0007669"/>
    <property type="project" value="UniProtKB-SubCell"/>
</dbReference>
<dbReference type="InterPro" id="IPR030841">
    <property type="entry name" value="NTH1"/>
</dbReference>
<dbReference type="GeneTree" id="ENSGT00510000047513"/>
<dbReference type="SMART" id="SM00478">
    <property type="entry name" value="ENDO3c"/>
    <property type="match status" value="1"/>
</dbReference>
<feature type="region of interest" description="Disordered" evidence="13">
    <location>
        <begin position="42"/>
        <end position="64"/>
    </location>
</feature>
<dbReference type="InterPro" id="IPR000445">
    <property type="entry name" value="HhH_motif"/>
</dbReference>
<keyword evidence="4 12" id="KW-0227">DNA damage</keyword>
<keyword evidence="5 12" id="KW-0378">Hydrolase</keyword>
<evidence type="ECO:0000313" key="16">
    <source>
        <dbReference type="Proteomes" id="UP000694395"/>
    </source>
</evidence>
<dbReference type="PANTHER" id="PTHR43286">
    <property type="entry name" value="ENDONUCLEASE III-LIKE PROTEIN 1"/>
    <property type="match status" value="1"/>
</dbReference>
<keyword evidence="12" id="KW-0496">Mitochondrion</keyword>
<evidence type="ECO:0000256" key="1">
    <source>
        <dbReference type="ARBA" id="ARBA00008343"/>
    </source>
</evidence>
<evidence type="ECO:0000256" key="12">
    <source>
        <dbReference type="HAMAP-Rule" id="MF_03183"/>
    </source>
</evidence>
<dbReference type="GO" id="GO:0140078">
    <property type="term" value="F:class I DNA-(apurinic or apyrimidinic site) endonuclease activity"/>
    <property type="evidence" value="ECO:0007669"/>
    <property type="project" value="UniProtKB-EC"/>
</dbReference>
<keyword evidence="2" id="KW-0004">4Fe-4S</keyword>
<dbReference type="GO" id="GO:0003677">
    <property type="term" value="F:DNA binding"/>
    <property type="evidence" value="ECO:0007669"/>
    <property type="project" value="UniProtKB-UniRule"/>
</dbReference>
<dbReference type="GO" id="GO:0006285">
    <property type="term" value="P:base-excision repair, AP site formation"/>
    <property type="evidence" value="ECO:0007669"/>
    <property type="project" value="UniProtKB-UniRule"/>
</dbReference>
<evidence type="ECO:0000256" key="2">
    <source>
        <dbReference type="ARBA" id="ARBA00022485"/>
    </source>
</evidence>
<keyword evidence="9 12" id="KW-0234">DNA repair</keyword>
<dbReference type="Pfam" id="PF00633">
    <property type="entry name" value="HHH"/>
    <property type="match status" value="1"/>
</dbReference>
<dbReference type="GO" id="GO:0051539">
    <property type="term" value="F:4 iron, 4 sulfur cluster binding"/>
    <property type="evidence" value="ECO:0007669"/>
    <property type="project" value="UniProtKB-KW"/>
</dbReference>
<evidence type="ECO:0000256" key="5">
    <source>
        <dbReference type="ARBA" id="ARBA00022801"/>
    </source>
</evidence>
<reference evidence="15" key="3">
    <citation type="submission" date="2025-09" db="UniProtKB">
        <authorList>
            <consortium name="Ensembl"/>
        </authorList>
    </citation>
    <scope>IDENTIFICATION</scope>
</reference>
<sequence>MTSPYFVESTAVITRSGNKTVPRAGLATTLKTRMERRVLRAHVKQEEEDSRVSNQSLGRDASAEPDKALSLLPLAPILRRRRGQVKVEYDGKEEPKHWEPPDWSKQLGHVRQMRSKCYDTHAPDEVRRYQVLVSLMLSSQTRDQVTSAALQRLRAHGCTVDNIVNTDDDTLGQLIYPVGFWKTKVKYLKQTSVMLQREFRGDIPNTVEGLVRLPGVGPKMAHLAMDIAWHQVSGIGVDTHVHRISNRLGWTRGGTKKPEETRKALEDWLPRDLWSEINWLLVGFGQQVCLPVNPLCSVCLNQNGGLTALFRGRTTDCDLGDSITGPTP</sequence>
<evidence type="ECO:0000256" key="3">
    <source>
        <dbReference type="ARBA" id="ARBA00022723"/>
    </source>
</evidence>
<dbReference type="Ensembl" id="ENSOMYT00000012578.2">
    <property type="protein sequence ID" value="ENSOMYP00000011345.2"/>
    <property type="gene ID" value="ENSOMYG00000077569.1"/>
</dbReference>
<gene>
    <name evidence="12" type="primary">NTHL1</name>
</gene>
<evidence type="ECO:0000256" key="4">
    <source>
        <dbReference type="ARBA" id="ARBA00022763"/>
    </source>
</evidence>
<dbReference type="GO" id="GO:0006289">
    <property type="term" value="P:nucleotide-excision repair"/>
    <property type="evidence" value="ECO:0007669"/>
    <property type="project" value="TreeGrafter"/>
</dbReference>
<dbReference type="HAMAP" id="MF_03183">
    <property type="entry name" value="Endonuclease_III_Nth"/>
    <property type="match status" value="1"/>
</dbReference>
<evidence type="ECO:0000256" key="13">
    <source>
        <dbReference type="SAM" id="MobiDB-lite"/>
    </source>
</evidence>
<dbReference type="SUPFAM" id="SSF48150">
    <property type="entry name" value="DNA-glycosylase"/>
    <property type="match status" value="1"/>
</dbReference>
<comment type="catalytic activity">
    <reaction evidence="12">
        <text>2'-deoxyribonucleotide-(2'-deoxyribose 5'-phosphate)-2'-deoxyribonucleotide-DNA = a 3'-end 2'-deoxyribonucleotide-(2,3-dehydro-2,3-deoxyribose 5'-phosphate)-DNA + a 5'-end 5'-phospho-2'-deoxyribonucleoside-DNA + H(+)</text>
        <dbReference type="Rhea" id="RHEA:66592"/>
        <dbReference type="Rhea" id="RHEA-COMP:13180"/>
        <dbReference type="Rhea" id="RHEA-COMP:16897"/>
        <dbReference type="Rhea" id="RHEA-COMP:17067"/>
        <dbReference type="ChEBI" id="CHEBI:15378"/>
        <dbReference type="ChEBI" id="CHEBI:136412"/>
        <dbReference type="ChEBI" id="CHEBI:157695"/>
        <dbReference type="ChEBI" id="CHEBI:167181"/>
        <dbReference type="EC" id="4.2.99.18"/>
    </reaction>
</comment>
<evidence type="ECO:0000256" key="8">
    <source>
        <dbReference type="ARBA" id="ARBA00023014"/>
    </source>
</evidence>
<evidence type="ECO:0000313" key="15">
    <source>
        <dbReference type="Ensembl" id="ENSOMYP00000011345.2"/>
    </source>
</evidence>
<evidence type="ECO:0000256" key="7">
    <source>
        <dbReference type="ARBA" id="ARBA00023004"/>
    </source>
</evidence>
<keyword evidence="16" id="KW-1185">Reference proteome</keyword>
<comment type="function">
    <text evidence="12">Bifunctional DNA N-glycosylase with associated apurinic/apyrimidinic (AP) lyase function that catalyzes the first step in base excision repair (BER), the primary repair pathway for the repair of oxidative DNA damage. The DNA N-glycosylase activity releases the damaged DNA base from DNA by cleaving the N-glycosidic bond, leaving an AP site. The AP lyase activity cleaves the phosphodiester bond 3' to the AP site by a beta-elimination. Primarily recognizes and repairs oxidative base damage of pyrimidines.</text>
</comment>
<evidence type="ECO:0000256" key="6">
    <source>
        <dbReference type="ARBA" id="ARBA00022946"/>
    </source>
</evidence>
<evidence type="ECO:0000256" key="9">
    <source>
        <dbReference type="ARBA" id="ARBA00023204"/>
    </source>
</evidence>
<dbReference type="GO" id="GO:0046872">
    <property type="term" value="F:metal ion binding"/>
    <property type="evidence" value="ECO:0007669"/>
    <property type="project" value="UniProtKB-KW"/>
</dbReference>
<keyword evidence="6" id="KW-0809">Transit peptide</keyword>
<keyword evidence="10 12" id="KW-0456">Lyase</keyword>
<dbReference type="Pfam" id="PF00730">
    <property type="entry name" value="HhH-GPD"/>
    <property type="match status" value="1"/>
</dbReference>
<dbReference type="Gene3D" id="1.10.340.30">
    <property type="entry name" value="Hypothetical protein, domain 2"/>
    <property type="match status" value="1"/>
</dbReference>
<keyword evidence="11 12" id="KW-0326">Glycosidase</keyword>
<comment type="similarity">
    <text evidence="1 12">Belongs to the Nth/MutY family.</text>
</comment>
<dbReference type="EC" id="3.2.2.-" evidence="12"/>
<keyword evidence="8" id="KW-0411">Iron-sulfur</keyword>
<evidence type="ECO:0000259" key="14">
    <source>
        <dbReference type="SMART" id="SM00478"/>
    </source>
</evidence>
<reference evidence="15" key="2">
    <citation type="submission" date="2025-08" db="UniProtKB">
        <authorList>
            <consortium name="Ensembl"/>
        </authorList>
    </citation>
    <scope>IDENTIFICATION</scope>
</reference>
<dbReference type="Proteomes" id="UP000694395">
    <property type="component" value="Chromosome 13"/>
</dbReference>
<dbReference type="AlphaFoldDB" id="A0A8C7NQY7"/>
<dbReference type="InterPro" id="IPR011257">
    <property type="entry name" value="DNA_glycosylase"/>
</dbReference>
<proteinExistence type="inferred from homology"/>
<name>A0A8C7NQY7_ONCMY</name>
<feature type="domain" description="HhH-GPD" evidence="14">
    <location>
        <begin position="137"/>
        <end position="287"/>
    </location>
</feature>
<dbReference type="InterPro" id="IPR023170">
    <property type="entry name" value="HhH_base_excis_C"/>
</dbReference>
<dbReference type="EC" id="4.2.99.18" evidence="12"/>
<reference evidence="15" key="1">
    <citation type="submission" date="2020-07" db="EMBL/GenBank/DDBJ databases">
        <title>A long reads based de novo assembly of the rainbow trout Arlee double haploid line genome.</title>
        <authorList>
            <person name="Gao G."/>
            <person name="Palti Y."/>
        </authorList>
    </citation>
    <scope>NUCLEOTIDE SEQUENCE [LARGE SCALE GENOMIC DNA]</scope>
</reference>
<evidence type="ECO:0000256" key="11">
    <source>
        <dbReference type="ARBA" id="ARBA00023295"/>
    </source>
</evidence>
<protein>
    <recommendedName>
        <fullName evidence="12">Endonuclease III-like protein 1</fullName>
        <ecNumber evidence="12">3.2.2.-</ecNumber>
        <ecNumber evidence="12">4.2.99.18</ecNumber>
    </recommendedName>
    <alternativeName>
        <fullName evidence="12">Bifunctional DNA N-glycosylase/DNA-(apurinic or apyrimidinic site) lyase</fullName>
        <shortName evidence="12">DNA glycosylase/AP lyase</shortName>
    </alternativeName>
</protein>
<organism evidence="15 16">
    <name type="scientific">Oncorhynchus mykiss</name>
    <name type="common">Rainbow trout</name>
    <name type="synonym">Salmo gairdneri</name>
    <dbReference type="NCBI Taxonomy" id="8022"/>
    <lineage>
        <taxon>Eukaryota</taxon>
        <taxon>Metazoa</taxon>
        <taxon>Chordata</taxon>
        <taxon>Craniata</taxon>
        <taxon>Vertebrata</taxon>
        <taxon>Euteleostomi</taxon>
        <taxon>Actinopterygii</taxon>
        <taxon>Neopterygii</taxon>
        <taxon>Teleostei</taxon>
        <taxon>Protacanthopterygii</taxon>
        <taxon>Salmoniformes</taxon>
        <taxon>Salmonidae</taxon>
        <taxon>Salmoninae</taxon>
        <taxon>Oncorhynchus</taxon>
    </lineage>
</organism>
<comment type="subcellular location">
    <subcellularLocation>
        <location evidence="12">Nucleus</location>
    </subcellularLocation>
    <subcellularLocation>
        <location evidence="12">Mitochondrion</location>
    </subcellularLocation>
</comment>